<accession>A0A0Q3X8M2</accession>
<comment type="caution">
    <text evidence="1">The sequence shown here is derived from an EMBL/GenBank/DDBJ whole genome shotgun (WGS) entry which is preliminary data.</text>
</comment>
<protein>
    <submittedName>
        <fullName evidence="1">Uncharacterized protein</fullName>
    </submittedName>
</protein>
<reference evidence="1 2" key="1">
    <citation type="submission" date="2015-10" db="EMBL/GenBank/DDBJ databases">
        <authorList>
            <person name="Gilbert D.G."/>
        </authorList>
    </citation>
    <scope>NUCLEOTIDE SEQUENCE [LARGE SCALE GENOMIC DNA]</scope>
    <source>
        <strain evidence="1">FVVF132</strain>
    </source>
</reference>
<name>A0A0Q3X8M2_AMAAE</name>
<gene>
    <name evidence="1" type="ORF">AAES_16539</name>
</gene>
<sequence length="94" mass="10535">MGEPRLPSGGRVQPLAETMQAMGMVECMEQQTGTEKTQSLCFIHYKQWMKRLKEVSGSIEIANLWELLGQGDENAVAFQHVQCSDALLLQLILL</sequence>
<organism evidence="1 2">
    <name type="scientific">Amazona aestiva</name>
    <name type="common">Blue-fronted Amazon parrot</name>
    <dbReference type="NCBI Taxonomy" id="12930"/>
    <lineage>
        <taxon>Eukaryota</taxon>
        <taxon>Metazoa</taxon>
        <taxon>Chordata</taxon>
        <taxon>Craniata</taxon>
        <taxon>Vertebrata</taxon>
        <taxon>Euteleostomi</taxon>
        <taxon>Archelosauria</taxon>
        <taxon>Archosauria</taxon>
        <taxon>Dinosauria</taxon>
        <taxon>Saurischia</taxon>
        <taxon>Theropoda</taxon>
        <taxon>Coelurosauria</taxon>
        <taxon>Aves</taxon>
        <taxon>Neognathae</taxon>
        <taxon>Neoaves</taxon>
        <taxon>Telluraves</taxon>
        <taxon>Australaves</taxon>
        <taxon>Psittaciformes</taxon>
        <taxon>Psittacidae</taxon>
        <taxon>Amazona</taxon>
    </lineage>
</organism>
<evidence type="ECO:0000313" key="1">
    <source>
        <dbReference type="EMBL" id="KQL60698.1"/>
    </source>
</evidence>
<dbReference type="Proteomes" id="UP000051836">
    <property type="component" value="Unassembled WGS sequence"/>
</dbReference>
<dbReference type="AlphaFoldDB" id="A0A0Q3X8M2"/>
<dbReference type="EMBL" id="LMAW01000114">
    <property type="protein sequence ID" value="KQL60698.1"/>
    <property type="molecule type" value="Genomic_DNA"/>
</dbReference>
<evidence type="ECO:0000313" key="2">
    <source>
        <dbReference type="Proteomes" id="UP000051836"/>
    </source>
</evidence>
<keyword evidence="2" id="KW-1185">Reference proteome</keyword>
<proteinExistence type="predicted"/>